<name>A0ABT0ZNU3_9LACO</name>
<dbReference type="InterPro" id="IPR053154">
    <property type="entry name" value="c-di-AMP_regulator"/>
</dbReference>
<dbReference type="InterPro" id="IPR012505">
    <property type="entry name" value="YbbR"/>
</dbReference>
<dbReference type="PANTHER" id="PTHR37804">
    <property type="entry name" value="CDAA REGULATORY PROTEIN CDAR"/>
    <property type="match status" value="1"/>
</dbReference>
<dbReference type="PANTHER" id="PTHR37804:SF1">
    <property type="entry name" value="CDAA REGULATORY PROTEIN CDAR"/>
    <property type="match status" value="1"/>
</dbReference>
<evidence type="ECO:0000313" key="2">
    <source>
        <dbReference type="Proteomes" id="UP001523234"/>
    </source>
</evidence>
<dbReference type="EMBL" id="JAMWYK010000001">
    <property type="protein sequence ID" value="MCO0831658.1"/>
    <property type="molecule type" value="Genomic_DNA"/>
</dbReference>
<dbReference type="Gene3D" id="2.170.120.30">
    <property type="match status" value="1"/>
</dbReference>
<dbReference type="Pfam" id="PF07949">
    <property type="entry name" value="YbbR"/>
    <property type="match status" value="3"/>
</dbReference>
<evidence type="ECO:0000313" key="1">
    <source>
        <dbReference type="EMBL" id="MCO0831658.1"/>
    </source>
</evidence>
<dbReference type="Proteomes" id="UP001523234">
    <property type="component" value="Unassembled WGS sequence"/>
</dbReference>
<comment type="caution">
    <text evidence="1">The sequence shown here is derived from an EMBL/GenBank/DDBJ whole genome shotgun (WGS) entry which is preliminary data.</text>
</comment>
<organism evidence="1 2">
    <name type="scientific">Fructobacillus apis</name>
    <dbReference type="NCBI Taxonomy" id="2935017"/>
    <lineage>
        <taxon>Bacteria</taxon>
        <taxon>Bacillati</taxon>
        <taxon>Bacillota</taxon>
        <taxon>Bacilli</taxon>
        <taxon>Lactobacillales</taxon>
        <taxon>Lactobacillaceae</taxon>
        <taxon>Fructobacillus</taxon>
    </lineage>
</organism>
<dbReference type="RefSeq" id="WP_252442121.1">
    <property type="nucleotide sequence ID" value="NZ_JAMWYK010000001.1"/>
</dbReference>
<protein>
    <submittedName>
        <fullName evidence="1">CdaR family protein</fullName>
    </submittedName>
</protein>
<dbReference type="Gene3D" id="2.170.120.40">
    <property type="entry name" value="YbbR-like domain"/>
    <property type="match status" value="2"/>
</dbReference>
<keyword evidence="2" id="KW-1185">Reference proteome</keyword>
<gene>
    <name evidence="1" type="ORF">NFX39_00930</name>
</gene>
<proteinExistence type="predicted"/>
<accession>A0ABT0ZNU3</accession>
<reference evidence="1 2" key="1">
    <citation type="submission" date="2022-06" db="EMBL/GenBank/DDBJ databases">
        <title>Fructobacillus taiwanensis sp. nov., isolated from the honeybee.</title>
        <authorList>
            <person name="Chen Y.-S."/>
            <person name="Wang L.-T."/>
            <person name="Lee Y.-S."/>
            <person name="Chang Y.-C."/>
            <person name="Wu H.-C."/>
            <person name="Liao C.-Y."/>
            <person name="Chen W.-H."/>
            <person name="Deng J.-N."/>
            <person name="Wang Y.-H."/>
        </authorList>
    </citation>
    <scope>NUCLEOTIDE SEQUENCE [LARGE SCALE GENOMIC DNA]</scope>
    <source>
        <strain evidence="1 2">W13</strain>
    </source>
</reference>
<sequence>MKKFTSSKTINIIFSLLLAILLAAYVLSLKNFNSNSNNSYSLVPQKKESMTVPLKLQYNEDDYVVVSAPSSVSVSLEGSSALVTAAKNGNTLVATADMRGLGAGQHSVNVEVLGINKSLTATASPQTVSVTLAEKNTAKKDVRVQYDKDKLADGYHVTDTTVDPKTVTVTGPKANVEAVEYVGADVDLDKNTKSNINQNAKLTAYDKNGEPVQVTLSQPKAMVKLQVASTEDNKKVSLKAQASSGSLDNYNVSFDPTSVTIYGSDGTLDSIDSLLVPLDLSSIQDKTTKTVDLNKPSGVDRLSEQKVKVTISPKS</sequence>